<keyword evidence="3" id="KW-1185">Reference proteome</keyword>
<name>A0A4W5NDB7_9TELE</name>
<feature type="compositionally biased region" description="Polar residues" evidence="1">
    <location>
        <begin position="7"/>
        <end position="27"/>
    </location>
</feature>
<dbReference type="Ensembl" id="ENSHHUT00000049193.1">
    <property type="protein sequence ID" value="ENSHHUP00000047455.1"/>
    <property type="gene ID" value="ENSHHUG00000028824.1"/>
</dbReference>
<organism evidence="2 3">
    <name type="scientific">Hucho hucho</name>
    <name type="common">huchen</name>
    <dbReference type="NCBI Taxonomy" id="62062"/>
    <lineage>
        <taxon>Eukaryota</taxon>
        <taxon>Metazoa</taxon>
        <taxon>Chordata</taxon>
        <taxon>Craniata</taxon>
        <taxon>Vertebrata</taxon>
        <taxon>Euteleostomi</taxon>
        <taxon>Actinopterygii</taxon>
        <taxon>Neopterygii</taxon>
        <taxon>Teleostei</taxon>
        <taxon>Protacanthopterygii</taxon>
        <taxon>Salmoniformes</taxon>
        <taxon>Salmonidae</taxon>
        <taxon>Salmoninae</taxon>
        <taxon>Hucho</taxon>
    </lineage>
</organism>
<protein>
    <submittedName>
        <fullName evidence="2">Uncharacterized protein</fullName>
    </submittedName>
</protein>
<sequence length="151" mass="17267">MFLVSRARQSSQQTETQMLKSQQSRLNTKTPIPSWKMSGLEYQLPQHQRCACHLLNLTATTDSALAETNSDSYKSLSRSSFAKCQAMWNKTGRSTLAAEVVENEYKLQLIRPNQTRWNSTFLAVERITRIIQENGEDAIRNAEPGRNFLLE</sequence>
<reference evidence="2" key="2">
    <citation type="submission" date="2025-08" db="UniProtKB">
        <authorList>
            <consortium name="Ensembl"/>
        </authorList>
    </citation>
    <scope>IDENTIFICATION</scope>
</reference>
<accession>A0A4W5NDB7</accession>
<reference evidence="3" key="1">
    <citation type="submission" date="2018-06" db="EMBL/GenBank/DDBJ databases">
        <title>Genome assembly of Danube salmon.</title>
        <authorList>
            <person name="Macqueen D.J."/>
            <person name="Gundappa M.K."/>
        </authorList>
    </citation>
    <scope>NUCLEOTIDE SEQUENCE [LARGE SCALE GENOMIC DNA]</scope>
</reference>
<evidence type="ECO:0000256" key="1">
    <source>
        <dbReference type="SAM" id="MobiDB-lite"/>
    </source>
</evidence>
<evidence type="ECO:0000313" key="2">
    <source>
        <dbReference type="Ensembl" id="ENSHHUP00000047455.1"/>
    </source>
</evidence>
<dbReference type="Proteomes" id="UP000314982">
    <property type="component" value="Unassembled WGS sequence"/>
</dbReference>
<dbReference type="PANTHER" id="PTHR47501">
    <property type="entry name" value="TRANSPOSASE-RELATED"/>
    <property type="match status" value="1"/>
</dbReference>
<reference evidence="2" key="3">
    <citation type="submission" date="2025-09" db="UniProtKB">
        <authorList>
            <consortium name="Ensembl"/>
        </authorList>
    </citation>
    <scope>IDENTIFICATION</scope>
</reference>
<dbReference type="STRING" id="62062.ENSHHUP00000047455"/>
<evidence type="ECO:0000313" key="3">
    <source>
        <dbReference type="Proteomes" id="UP000314982"/>
    </source>
</evidence>
<feature type="region of interest" description="Disordered" evidence="1">
    <location>
        <begin position="1"/>
        <end position="27"/>
    </location>
</feature>
<proteinExistence type="predicted"/>
<dbReference type="GeneTree" id="ENSGT01060000251576"/>
<dbReference type="AlphaFoldDB" id="A0A4W5NDB7"/>
<dbReference type="PANTHER" id="PTHR47501:SF7">
    <property type="entry name" value="TRANSPOSASE"/>
    <property type="match status" value="1"/>
</dbReference>